<comment type="caution">
    <text evidence="1">The sequence shown here is derived from an EMBL/GenBank/DDBJ whole genome shotgun (WGS) entry which is preliminary data.</text>
</comment>
<accession>A0ABQ1FG63</accession>
<gene>
    <name evidence="1" type="ORF">GCM10008018_66150</name>
</gene>
<dbReference type="Proteomes" id="UP000615455">
    <property type="component" value="Unassembled WGS sequence"/>
</dbReference>
<reference evidence="2" key="1">
    <citation type="journal article" date="2019" name="Int. J. Syst. Evol. Microbiol.">
        <title>The Global Catalogue of Microorganisms (GCM) 10K type strain sequencing project: providing services to taxonomists for standard genome sequencing and annotation.</title>
        <authorList>
            <consortium name="The Broad Institute Genomics Platform"/>
            <consortium name="The Broad Institute Genome Sequencing Center for Infectious Disease"/>
            <person name="Wu L."/>
            <person name="Ma J."/>
        </authorList>
    </citation>
    <scope>NUCLEOTIDE SEQUENCE [LARGE SCALE GENOMIC DNA]</scope>
    <source>
        <strain evidence="2">CGMCC 1.15043</strain>
    </source>
</reference>
<dbReference type="EMBL" id="BMHE01000064">
    <property type="protein sequence ID" value="GGA11871.1"/>
    <property type="molecule type" value="Genomic_DNA"/>
</dbReference>
<proteinExistence type="predicted"/>
<keyword evidence="2" id="KW-1185">Reference proteome</keyword>
<protein>
    <submittedName>
        <fullName evidence="1">Uncharacterized protein</fullName>
    </submittedName>
</protein>
<name>A0ABQ1FG63_9BACL</name>
<dbReference type="RefSeq" id="WP_189019939.1">
    <property type="nucleotide sequence ID" value="NZ_BMHE01000064.1"/>
</dbReference>
<evidence type="ECO:0000313" key="1">
    <source>
        <dbReference type="EMBL" id="GGA11871.1"/>
    </source>
</evidence>
<sequence>MGIDQYKDLQKRATLMGDSEWNKTISNLKEHVHDDSKIYKISYKQGLQKKNRSFGFDSLQYVEETNSFIFTSYTTDFETGELTNVVRDKIVLRDIEIISLNIQSKSDYDFSSFLN</sequence>
<organism evidence="1 2">
    <name type="scientific">Paenibacillus marchantiophytorum</name>
    <dbReference type="NCBI Taxonomy" id="1619310"/>
    <lineage>
        <taxon>Bacteria</taxon>
        <taxon>Bacillati</taxon>
        <taxon>Bacillota</taxon>
        <taxon>Bacilli</taxon>
        <taxon>Bacillales</taxon>
        <taxon>Paenibacillaceae</taxon>
        <taxon>Paenibacillus</taxon>
    </lineage>
</organism>
<evidence type="ECO:0000313" key="2">
    <source>
        <dbReference type="Proteomes" id="UP000615455"/>
    </source>
</evidence>